<dbReference type="GO" id="GO:0005524">
    <property type="term" value="F:ATP binding"/>
    <property type="evidence" value="ECO:0007669"/>
    <property type="project" value="UniProtKB-KW"/>
</dbReference>
<dbReference type="EC" id="2.7.6.2" evidence="5"/>
<evidence type="ECO:0000256" key="2">
    <source>
        <dbReference type="ARBA" id="ARBA00022741"/>
    </source>
</evidence>
<dbReference type="AlphaFoldDB" id="A0A1N6UF42"/>
<dbReference type="Proteomes" id="UP000215545">
    <property type="component" value="Unassembled WGS sequence"/>
</dbReference>
<proteinExistence type="predicted"/>
<dbReference type="GO" id="GO:0030975">
    <property type="term" value="F:thiamine binding"/>
    <property type="evidence" value="ECO:0007669"/>
    <property type="project" value="InterPro"/>
</dbReference>
<reference evidence="7" key="3">
    <citation type="submission" date="2017-03" db="EMBL/GenBank/DDBJ databases">
        <authorList>
            <person name="Dastager S.G."/>
            <person name="Neurgaonkar P.S."/>
            <person name="Dharne M.S."/>
        </authorList>
    </citation>
    <scope>NUCLEOTIDE SEQUENCE</scope>
    <source>
        <strain evidence="7">DSM 25145</strain>
    </source>
</reference>
<evidence type="ECO:0000313" key="10">
    <source>
        <dbReference type="Proteomes" id="UP000215545"/>
    </source>
</evidence>
<keyword evidence="1" id="KW-0808">Transferase</keyword>
<evidence type="ECO:0000256" key="5">
    <source>
        <dbReference type="NCBIfam" id="TIGR01378"/>
    </source>
</evidence>
<keyword evidence="10" id="KW-1185">Reference proteome</keyword>
<dbReference type="Pfam" id="PF04263">
    <property type="entry name" value="TPK_catalytic"/>
    <property type="match status" value="1"/>
</dbReference>
<dbReference type="GO" id="GO:0016301">
    <property type="term" value="F:kinase activity"/>
    <property type="evidence" value="ECO:0007669"/>
    <property type="project" value="UniProtKB-KW"/>
</dbReference>
<dbReference type="InterPro" id="IPR007373">
    <property type="entry name" value="Thiamin_PyroPKinase_B1-bd"/>
</dbReference>
<evidence type="ECO:0000313" key="9">
    <source>
        <dbReference type="Proteomes" id="UP000186385"/>
    </source>
</evidence>
<reference evidence="10" key="2">
    <citation type="submission" date="2017-03" db="EMBL/GenBank/DDBJ databases">
        <title>Bacillus sp. V-88(T) DSM27956, whole genome shotgun sequencing project.</title>
        <authorList>
            <person name="Dastager S.G."/>
            <person name="Neurgaonkar P.S."/>
            <person name="Dharne M.S."/>
        </authorList>
    </citation>
    <scope>NUCLEOTIDE SEQUENCE [LARGE SCALE GENOMIC DNA]</scope>
    <source>
        <strain evidence="10">DSM 25145</strain>
    </source>
</reference>
<dbReference type="EMBL" id="MWSK01000003">
    <property type="protein sequence ID" value="OXS78510.1"/>
    <property type="molecule type" value="Genomic_DNA"/>
</dbReference>
<dbReference type="GO" id="GO:0009229">
    <property type="term" value="P:thiamine diphosphate biosynthetic process"/>
    <property type="evidence" value="ECO:0007669"/>
    <property type="project" value="InterPro"/>
</dbReference>
<dbReference type="GO" id="GO:0004788">
    <property type="term" value="F:thiamine diphosphokinase activity"/>
    <property type="evidence" value="ECO:0007669"/>
    <property type="project" value="UniProtKB-UniRule"/>
</dbReference>
<dbReference type="SUPFAM" id="SSF63862">
    <property type="entry name" value="Thiamin pyrophosphokinase, substrate-binding domain"/>
    <property type="match status" value="1"/>
</dbReference>
<accession>A0A1N6UF42</accession>
<dbReference type="EMBL" id="FTLX01000003">
    <property type="protein sequence ID" value="SIQ64193.1"/>
    <property type="molecule type" value="Genomic_DNA"/>
</dbReference>
<dbReference type="Pfam" id="PF04265">
    <property type="entry name" value="TPK_B1_binding"/>
    <property type="match status" value="1"/>
</dbReference>
<dbReference type="InterPro" id="IPR053149">
    <property type="entry name" value="TPK"/>
</dbReference>
<dbReference type="STRING" id="1017273.SAMN05443094_103255"/>
<dbReference type="OrthoDB" id="9804377at2"/>
<dbReference type="InterPro" id="IPR036759">
    <property type="entry name" value="TPK_catalytic_sf"/>
</dbReference>
<keyword evidence="4" id="KW-0067">ATP-binding</keyword>
<dbReference type="Gene3D" id="3.40.50.10240">
    <property type="entry name" value="Thiamin pyrophosphokinase, catalytic domain"/>
    <property type="match status" value="1"/>
</dbReference>
<dbReference type="PANTHER" id="PTHR41299:SF1">
    <property type="entry name" value="THIAMINE PYROPHOSPHOKINASE"/>
    <property type="match status" value="1"/>
</dbReference>
<keyword evidence="2" id="KW-0547">Nucleotide-binding</keyword>
<evidence type="ECO:0000313" key="7">
    <source>
        <dbReference type="EMBL" id="OXS78510.1"/>
    </source>
</evidence>
<feature type="domain" description="Thiamin pyrophosphokinase thiamin-binding" evidence="6">
    <location>
        <begin position="140"/>
        <end position="206"/>
    </location>
</feature>
<dbReference type="Proteomes" id="UP000186385">
    <property type="component" value="Unassembled WGS sequence"/>
</dbReference>
<dbReference type="NCBIfam" id="TIGR01378">
    <property type="entry name" value="thi_PPkinase"/>
    <property type="match status" value="1"/>
</dbReference>
<evidence type="ECO:0000313" key="8">
    <source>
        <dbReference type="EMBL" id="SIQ64193.1"/>
    </source>
</evidence>
<dbReference type="RefSeq" id="WP_045850132.1">
    <property type="nucleotide sequence ID" value="NZ_FTLX01000003.1"/>
</dbReference>
<dbReference type="PANTHER" id="PTHR41299">
    <property type="entry name" value="THIAMINE PYROPHOSPHOKINASE"/>
    <property type="match status" value="1"/>
</dbReference>
<dbReference type="InterPro" id="IPR007371">
    <property type="entry name" value="TPK_catalytic"/>
</dbReference>
<dbReference type="GO" id="GO:0006772">
    <property type="term" value="P:thiamine metabolic process"/>
    <property type="evidence" value="ECO:0007669"/>
    <property type="project" value="UniProtKB-UniRule"/>
</dbReference>
<protein>
    <recommendedName>
        <fullName evidence="5">Thiamine diphosphokinase</fullName>
        <ecNumber evidence="5">2.7.6.2</ecNumber>
    </recommendedName>
</protein>
<reference evidence="8 9" key="1">
    <citation type="submission" date="2017-01" db="EMBL/GenBank/DDBJ databases">
        <authorList>
            <person name="Mah S.A."/>
            <person name="Swanson W.J."/>
            <person name="Moy G.W."/>
            <person name="Vacquier V.D."/>
        </authorList>
    </citation>
    <scope>NUCLEOTIDE SEQUENCE [LARGE SCALE GENOMIC DNA]</scope>
    <source>
        <strain evidence="8 9">NIO-1016</strain>
    </source>
</reference>
<dbReference type="SMART" id="SM00983">
    <property type="entry name" value="TPK_B1_binding"/>
    <property type="match status" value="1"/>
</dbReference>
<keyword evidence="3 8" id="KW-0418">Kinase</keyword>
<gene>
    <name evidence="7" type="ORF">B1B05_07880</name>
    <name evidence="8" type="ORF">SAMN05443094_103255</name>
</gene>
<evidence type="ECO:0000256" key="1">
    <source>
        <dbReference type="ARBA" id="ARBA00022679"/>
    </source>
</evidence>
<name>A0A1N6UF42_9BACI</name>
<dbReference type="SUPFAM" id="SSF63999">
    <property type="entry name" value="Thiamin pyrophosphokinase, catalytic domain"/>
    <property type="match status" value="1"/>
</dbReference>
<dbReference type="CDD" id="cd07995">
    <property type="entry name" value="TPK"/>
    <property type="match status" value="1"/>
</dbReference>
<sequence>MISHIVAGGPENEIPDLVTHASNEEQWIGVDRGALYLLNRGITPTAAVGDFDSVSREEWLRISEAVPDHVQFPSEKNETDLEIALSKAVVHQPEAIYIYGATGGRLDHFFGAVTLLLKAELPCPVYIVDKQNEISVHFPGTTEIVQDEALPFVSFFAAGEKVEGLTLEGFKYPLADYTVQQGSSRCVSNELLEKKGVFSFRSGILMMIRSRDGRRSR</sequence>
<organism evidence="8 9">
    <name type="scientific">Domibacillus enclensis</name>
    <dbReference type="NCBI Taxonomy" id="1017273"/>
    <lineage>
        <taxon>Bacteria</taxon>
        <taxon>Bacillati</taxon>
        <taxon>Bacillota</taxon>
        <taxon>Bacilli</taxon>
        <taxon>Bacillales</taxon>
        <taxon>Bacillaceae</taxon>
        <taxon>Domibacillus</taxon>
    </lineage>
</organism>
<evidence type="ECO:0000256" key="3">
    <source>
        <dbReference type="ARBA" id="ARBA00022777"/>
    </source>
</evidence>
<dbReference type="InterPro" id="IPR036371">
    <property type="entry name" value="TPK_B1-bd_sf"/>
</dbReference>
<evidence type="ECO:0000259" key="6">
    <source>
        <dbReference type="SMART" id="SM00983"/>
    </source>
</evidence>
<dbReference type="InterPro" id="IPR006282">
    <property type="entry name" value="Thi_PPkinase"/>
</dbReference>
<evidence type="ECO:0000256" key="4">
    <source>
        <dbReference type="ARBA" id="ARBA00022840"/>
    </source>
</evidence>